<evidence type="ECO:0000256" key="9">
    <source>
        <dbReference type="ARBA" id="ARBA00023163"/>
    </source>
</evidence>
<evidence type="ECO:0000256" key="6">
    <source>
        <dbReference type="ARBA" id="ARBA00022833"/>
    </source>
</evidence>
<keyword evidence="4" id="KW-0863">Zinc-finger</keyword>
<evidence type="ECO:0000256" key="16">
    <source>
        <dbReference type="ARBA" id="ARBA00042850"/>
    </source>
</evidence>
<comment type="caution">
    <text evidence="24">The sequence shown here is derived from an EMBL/GenBank/DDBJ whole genome shotgun (WGS) entry which is preliminary data.</text>
</comment>
<evidence type="ECO:0000256" key="3">
    <source>
        <dbReference type="ARBA" id="ARBA00022723"/>
    </source>
</evidence>
<dbReference type="GO" id="GO:0043565">
    <property type="term" value="F:sequence-specific DNA binding"/>
    <property type="evidence" value="ECO:0007669"/>
    <property type="project" value="InterPro"/>
</dbReference>
<dbReference type="PANTHER" id="PTHR16222:SF24">
    <property type="entry name" value="ADP-RIBOSYLHYDROLASE ARH3"/>
    <property type="match status" value="1"/>
</dbReference>
<keyword evidence="3 20" id="KW-0479">Metal-binding</keyword>
<dbReference type="InterPro" id="IPR050792">
    <property type="entry name" value="ADP-ribosylglycohydrolase"/>
</dbReference>
<evidence type="ECO:0000313" key="24">
    <source>
        <dbReference type="EMBL" id="CAF1045682.1"/>
    </source>
</evidence>
<dbReference type="SUPFAM" id="SSF47769">
    <property type="entry name" value="SAM/Pointed domain"/>
    <property type="match status" value="1"/>
</dbReference>
<dbReference type="PANTHER" id="PTHR16222">
    <property type="entry name" value="ADP-RIBOSYLGLYCOHYDROLASE"/>
    <property type="match status" value="1"/>
</dbReference>
<dbReference type="Gene3D" id="1.10.150.50">
    <property type="entry name" value="Transcription Factor, Ets-1"/>
    <property type="match status" value="1"/>
</dbReference>
<gene>
    <name evidence="24" type="ORF">JYZ213_LOCUS18390</name>
</gene>
<feature type="compositionally biased region" description="Polar residues" evidence="21">
    <location>
        <begin position="544"/>
        <end position="557"/>
    </location>
</feature>
<dbReference type="InterPro" id="IPR001628">
    <property type="entry name" value="Znf_hrmn_rcpt"/>
</dbReference>
<dbReference type="PROSITE" id="PS50105">
    <property type="entry name" value="SAM_DOMAIN"/>
    <property type="match status" value="1"/>
</dbReference>
<feature type="domain" description="Nuclear receptor" evidence="23">
    <location>
        <begin position="11"/>
        <end position="40"/>
    </location>
</feature>
<protein>
    <recommendedName>
        <fullName evidence="12">ADP-ribosylhydrolase ARH3</fullName>
        <ecNumber evidence="2">3.2.1.143</ecNumber>
    </recommendedName>
    <alternativeName>
        <fullName evidence="13">ADP-ribose glycohydrolase ARH3</fullName>
    </alternativeName>
    <alternativeName>
        <fullName evidence="14">ADP-ribosylhydrolase 3</fullName>
    </alternativeName>
    <alternativeName>
        <fullName evidence="17">O-acetyl-ADP-ribose deacetylase ARH3</fullName>
    </alternativeName>
    <alternativeName>
        <fullName evidence="18">Poly(ADP-ribose) glycohydrolase ARH3</fullName>
    </alternativeName>
    <alternativeName>
        <fullName evidence="16">[Protein ADP-ribosylarginine] hydrolase-like protein 2</fullName>
    </alternativeName>
    <alternativeName>
        <fullName evidence="15">[Protein ADP-ribosylserine] hydrolase</fullName>
    </alternativeName>
</protein>
<keyword evidence="10" id="KW-0675">Receptor</keyword>
<dbReference type="Proteomes" id="UP000663845">
    <property type="component" value="Unassembled WGS sequence"/>
</dbReference>
<sequence length="757" mass="87261">MSNLQLTKKNLSECRICGAPAQYAYFGAISCNSCKMFFKRPLERQIMDNSIQYKLYNTKKTREADRDDETSYTFSSKRFHSDSYPVEFHNNEQFLNDHNTNSITEFDDPQNISSSSESNHITNKILLNHPSCQFLPDKKWLNCQYHDLEKTKIKRPNEIENEMEDPPEINNKNILNHIQGSIIGMALGDALGAHVEFRPRSYLLEHPVNDLQGGGTWGLDIGQFTDDTSMGVCLANSLIARHDFILYDQLVRYRWWHIYGYMSSTGKCFDIGSATKQSLEKFGQKQKIFAQENNIPLQEIDYLSDPELLKHFDVYCSVDEVAGNGALMRLAPVPLFFYEQPIEAIEYSGISGQITHGDIKAYDACRYYASLIVAALHGETKEEILDKDFYLKHKQWFKEKDLHPDIMEISQGSFKKPGGYNDGIRGKGYIVNALEAALWAFWSDEGSFKKGACAAVNLGDDTDTTAAIYGQLAGAYYGYDKLPSEWIEKIYAKKFLQILSKWIAYEGQLWTSRSFPPPITTSTTTLPLDNKHITIPSSPEKIQESSPTQKIQVSSSSKHADKNKFSYSKNFPVEYEKSPPNNYYHEIPIKKESNYSTTFPVQYEKSPPNNFYREIPIIKENNSYREVPVIKKSTSILHGVGSKHDNISFKREENFTNQNTFSSYSNKHDQPSYKSSSNRRNNMATWNDNDIYEWLQSLGRDYKIYADRFKKEKVDGFQLFMYFNRYTLIKFGITNENHQQKILDDIQRLKNLHMGAF</sequence>
<keyword evidence="7" id="KW-0805">Transcription regulation</keyword>
<keyword evidence="11" id="KW-0539">Nucleus</keyword>
<name>A0A814K061_9BILA</name>
<feature type="binding site" evidence="20">
    <location>
        <position position="227"/>
    </location>
    <ligand>
        <name>Mg(2+)</name>
        <dbReference type="ChEBI" id="CHEBI:18420"/>
        <label>1</label>
    </ligand>
</feature>
<dbReference type="Pfam" id="PF07647">
    <property type="entry name" value="SAM_2"/>
    <property type="match status" value="1"/>
</dbReference>
<dbReference type="Pfam" id="PF00105">
    <property type="entry name" value="zf-C4"/>
    <property type="match status" value="1"/>
</dbReference>
<dbReference type="PROSITE" id="PS51030">
    <property type="entry name" value="NUCLEAR_REC_DBD_2"/>
    <property type="match status" value="1"/>
</dbReference>
<evidence type="ECO:0000256" key="10">
    <source>
        <dbReference type="ARBA" id="ARBA00023170"/>
    </source>
</evidence>
<feature type="binding site" evidence="20">
    <location>
        <position position="225"/>
    </location>
    <ligand>
        <name>Mg(2+)</name>
        <dbReference type="ChEBI" id="CHEBI:18420"/>
        <label>1</label>
    </ligand>
</feature>
<feature type="domain" description="SAM" evidence="22">
    <location>
        <begin position="686"/>
        <end position="752"/>
    </location>
</feature>
<evidence type="ECO:0000256" key="5">
    <source>
        <dbReference type="ARBA" id="ARBA00022801"/>
    </source>
</evidence>
<keyword evidence="6" id="KW-0862">Zinc</keyword>
<feature type="binding site" evidence="20">
    <location>
        <position position="461"/>
    </location>
    <ligand>
        <name>Mg(2+)</name>
        <dbReference type="ChEBI" id="CHEBI:18420"/>
        <label>1</label>
    </ligand>
</feature>
<evidence type="ECO:0000256" key="20">
    <source>
        <dbReference type="PIRSR" id="PIRSR605502-1"/>
    </source>
</evidence>
<dbReference type="InterPro" id="IPR013761">
    <property type="entry name" value="SAM/pointed_sf"/>
</dbReference>
<comment type="cofactor">
    <cofactor evidence="20">
        <name>Mg(2+)</name>
        <dbReference type="ChEBI" id="CHEBI:18420"/>
    </cofactor>
    <text evidence="20">Binds 2 magnesium ions per subunit.</text>
</comment>
<dbReference type="InterPro" id="IPR001660">
    <property type="entry name" value="SAM"/>
</dbReference>
<dbReference type="Gene3D" id="3.30.50.10">
    <property type="entry name" value="Erythroid Transcription Factor GATA-1, subunit A"/>
    <property type="match status" value="1"/>
</dbReference>
<evidence type="ECO:0000256" key="17">
    <source>
        <dbReference type="ARBA" id="ARBA00043187"/>
    </source>
</evidence>
<evidence type="ECO:0000313" key="25">
    <source>
        <dbReference type="Proteomes" id="UP000663845"/>
    </source>
</evidence>
<dbReference type="SUPFAM" id="SSF57716">
    <property type="entry name" value="Glucocorticoid receptor-like (DNA-binding domain)"/>
    <property type="match status" value="1"/>
</dbReference>
<evidence type="ECO:0000256" key="4">
    <source>
        <dbReference type="ARBA" id="ARBA00022771"/>
    </source>
</evidence>
<evidence type="ECO:0000259" key="23">
    <source>
        <dbReference type="PROSITE" id="PS51030"/>
    </source>
</evidence>
<evidence type="ECO:0000256" key="13">
    <source>
        <dbReference type="ARBA" id="ARBA00042398"/>
    </source>
</evidence>
<dbReference type="GO" id="GO:0008270">
    <property type="term" value="F:zinc ion binding"/>
    <property type="evidence" value="ECO:0007669"/>
    <property type="project" value="UniProtKB-KW"/>
</dbReference>
<comment type="similarity">
    <text evidence="1">Belongs to the ADP-ribosylglycohydrolase family.</text>
</comment>
<keyword evidence="8" id="KW-0238">DNA-binding</keyword>
<feature type="region of interest" description="Disordered" evidence="21">
    <location>
        <begin position="537"/>
        <end position="561"/>
    </location>
</feature>
<evidence type="ECO:0000256" key="21">
    <source>
        <dbReference type="SAM" id="MobiDB-lite"/>
    </source>
</evidence>
<evidence type="ECO:0000256" key="2">
    <source>
        <dbReference type="ARBA" id="ARBA00012255"/>
    </source>
</evidence>
<evidence type="ECO:0000256" key="12">
    <source>
        <dbReference type="ARBA" id="ARBA00041057"/>
    </source>
</evidence>
<evidence type="ECO:0000256" key="8">
    <source>
        <dbReference type="ARBA" id="ARBA00023125"/>
    </source>
</evidence>
<dbReference type="InterPro" id="IPR005502">
    <property type="entry name" value="Ribosyl_crysJ1"/>
</dbReference>
<dbReference type="SMART" id="SM00399">
    <property type="entry name" value="ZnF_C4"/>
    <property type="match status" value="1"/>
</dbReference>
<dbReference type="InterPro" id="IPR013088">
    <property type="entry name" value="Znf_NHR/GATA"/>
</dbReference>
<evidence type="ECO:0000256" key="11">
    <source>
        <dbReference type="ARBA" id="ARBA00023242"/>
    </source>
</evidence>
<organism evidence="24 25">
    <name type="scientific">Adineta steineri</name>
    <dbReference type="NCBI Taxonomy" id="433720"/>
    <lineage>
        <taxon>Eukaryota</taxon>
        <taxon>Metazoa</taxon>
        <taxon>Spiralia</taxon>
        <taxon>Gnathifera</taxon>
        <taxon>Rotifera</taxon>
        <taxon>Eurotatoria</taxon>
        <taxon>Bdelloidea</taxon>
        <taxon>Adinetida</taxon>
        <taxon>Adinetidae</taxon>
        <taxon>Adineta</taxon>
    </lineage>
</organism>
<feature type="region of interest" description="Disordered" evidence="21">
    <location>
        <begin position="659"/>
        <end position="680"/>
    </location>
</feature>
<dbReference type="CDD" id="cd09487">
    <property type="entry name" value="SAM_superfamily"/>
    <property type="match status" value="1"/>
</dbReference>
<keyword evidence="20" id="KW-0460">Magnesium</keyword>
<dbReference type="InterPro" id="IPR036705">
    <property type="entry name" value="Ribosyl_crysJ1_sf"/>
</dbReference>
<keyword evidence="5" id="KW-0378">Hydrolase</keyword>
<feature type="binding site" evidence="20">
    <location>
        <position position="226"/>
    </location>
    <ligand>
        <name>Mg(2+)</name>
        <dbReference type="ChEBI" id="CHEBI:18420"/>
        <label>1</label>
    </ligand>
</feature>
<evidence type="ECO:0000256" key="19">
    <source>
        <dbReference type="ARBA" id="ARBA00049015"/>
    </source>
</evidence>
<evidence type="ECO:0000256" key="18">
    <source>
        <dbReference type="ARBA" id="ARBA00043193"/>
    </source>
</evidence>
<evidence type="ECO:0000256" key="7">
    <source>
        <dbReference type="ARBA" id="ARBA00023015"/>
    </source>
</evidence>
<evidence type="ECO:0000256" key="1">
    <source>
        <dbReference type="ARBA" id="ARBA00010702"/>
    </source>
</evidence>
<dbReference type="Pfam" id="PF03747">
    <property type="entry name" value="ADP_ribosyl_GH"/>
    <property type="match status" value="1"/>
</dbReference>
<evidence type="ECO:0000256" key="14">
    <source>
        <dbReference type="ARBA" id="ARBA00042471"/>
    </source>
</evidence>
<evidence type="ECO:0000259" key="22">
    <source>
        <dbReference type="PROSITE" id="PS50105"/>
    </source>
</evidence>
<accession>A0A814K061</accession>
<comment type="catalytic activity">
    <reaction evidence="19">
        <text>alpha-NAD(+) + H2O = ADP-D-ribose + nicotinamide + H(+)</text>
        <dbReference type="Rhea" id="RHEA:68792"/>
        <dbReference type="ChEBI" id="CHEBI:15377"/>
        <dbReference type="ChEBI" id="CHEBI:15378"/>
        <dbReference type="ChEBI" id="CHEBI:17154"/>
        <dbReference type="ChEBI" id="CHEBI:57967"/>
        <dbReference type="ChEBI" id="CHEBI:77017"/>
    </reaction>
</comment>
<dbReference type="EMBL" id="CAJNOG010000179">
    <property type="protein sequence ID" value="CAF1045682.1"/>
    <property type="molecule type" value="Genomic_DNA"/>
</dbReference>
<dbReference type="GO" id="GO:0004649">
    <property type="term" value="F:poly(ADP-ribose) glycohydrolase activity"/>
    <property type="evidence" value="ECO:0007669"/>
    <property type="project" value="UniProtKB-EC"/>
</dbReference>
<keyword evidence="9" id="KW-0804">Transcription</keyword>
<reference evidence="24" key="1">
    <citation type="submission" date="2021-02" db="EMBL/GenBank/DDBJ databases">
        <authorList>
            <person name="Nowell W R."/>
        </authorList>
    </citation>
    <scope>NUCLEOTIDE SEQUENCE</scope>
</reference>
<feature type="binding site" evidence="20">
    <location>
        <position position="463"/>
    </location>
    <ligand>
        <name>Mg(2+)</name>
        <dbReference type="ChEBI" id="CHEBI:18420"/>
        <label>1</label>
    </ligand>
</feature>
<dbReference type="EC" id="3.2.1.143" evidence="2"/>
<feature type="binding site" evidence="20">
    <location>
        <position position="464"/>
    </location>
    <ligand>
        <name>Mg(2+)</name>
        <dbReference type="ChEBI" id="CHEBI:18420"/>
        <label>1</label>
    </ligand>
</feature>
<dbReference type="Gene3D" id="1.10.4080.10">
    <property type="entry name" value="ADP-ribosylation/Crystallin J1"/>
    <property type="match status" value="1"/>
</dbReference>
<dbReference type="PROSITE" id="PS00031">
    <property type="entry name" value="NUCLEAR_REC_DBD_1"/>
    <property type="match status" value="1"/>
</dbReference>
<dbReference type="AlphaFoldDB" id="A0A814K061"/>
<dbReference type="SMART" id="SM00454">
    <property type="entry name" value="SAM"/>
    <property type="match status" value="1"/>
</dbReference>
<dbReference type="GO" id="GO:0003700">
    <property type="term" value="F:DNA-binding transcription factor activity"/>
    <property type="evidence" value="ECO:0007669"/>
    <property type="project" value="InterPro"/>
</dbReference>
<proteinExistence type="inferred from homology"/>
<evidence type="ECO:0000256" key="15">
    <source>
        <dbReference type="ARBA" id="ARBA00042722"/>
    </source>
</evidence>
<dbReference type="SUPFAM" id="SSF101478">
    <property type="entry name" value="ADP-ribosylglycohydrolase"/>
    <property type="match status" value="1"/>
</dbReference>